<evidence type="ECO:0000313" key="2">
    <source>
        <dbReference type="EMBL" id="SKC53518.1"/>
    </source>
</evidence>
<keyword evidence="3" id="KW-1185">Reference proteome</keyword>
<protein>
    <submittedName>
        <fullName evidence="2">Uncharacterized protein</fullName>
    </submittedName>
</protein>
<dbReference type="STRING" id="688867.SAMN05660236_1351"/>
<reference evidence="2 3" key="1">
    <citation type="submission" date="2017-02" db="EMBL/GenBank/DDBJ databases">
        <authorList>
            <person name="Peterson S.W."/>
        </authorList>
    </citation>
    <scope>NUCLEOTIDE SEQUENCE [LARGE SCALE GENOMIC DNA]</scope>
    <source>
        <strain evidence="2 3">DSM 25262</strain>
    </source>
</reference>
<accession>A0A1T5JQI6</accession>
<feature type="transmembrane region" description="Helical" evidence="1">
    <location>
        <begin position="43"/>
        <end position="64"/>
    </location>
</feature>
<evidence type="ECO:0000313" key="3">
    <source>
        <dbReference type="Proteomes" id="UP000190961"/>
    </source>
</evidence>
<keyword evidence="1" id="KW-0472">Membrane</keyword>
<keyword evidence="1" id="KW-1133">Transmembrane helix</keyword>
<keyword evidence="1" id="KW-0812">Transmembrane</keyword>
<organism evidence="2 3">
    <name type="scientific">Ohtaekwangia koreensis</name>
    <dbReference type="NCBI Taxonomy" id="688867"/>
    <lineage>
        <taxon>Bacteria</taxon>
        <taxon>Pseudomonadati</taxon>
        <taxon>Bacteroidota</taxon>
        <taxon>Cytophagia</taxon>
        <taxon>Cytophagales</taxon>
        <taxon>Fulvivirgaceae</taxon>
        <taxon>Ohtaekwangia</taxon>
    </lineage>
</organism>
<dbReference type="Proteomes" id="UP000190961">
    <property type="component" value="Unassembled WGS sequence"/>
</dbReference>
<dbReference type="EMBL" id="FUZU01000001">
    <property type="protein sequence ID" value="SKC53518.1"/>
    <property type="molecule type" value="Genomic_DNA"/>
</dbReference>
<proteinExistence type="predicted"/>
<gene>
    <name evidence="2" type="ORF">SAMN05660236_1351</name>
</gene>
<dbReference type="AlphaFoldDB" id="A0A1T5JQI6"/>
<name>A0A1T5JQI6_9BACT</name>
<sequence length="73" mass="8373">MKSITSILLMTFEKEFTKLHNAIGWLITSTIWLTTNIEKINNLLTALLTLCSIIWVVVKIILAIKNKRNDSDQ</sequence>
<evidence type="ECO:0000256" key="1">
    <source>
        <dbReference type="SAM" id="Phobius"/>
    </source>
</evidence>